<dbReference type="Proteomes" id="UP000505210">
    <property type="component" value="Chromosome"/>
</dbReference>
<accession>A0A6M8BAE8</accession>
<name>A0A6M8BAE8_9CYAN</name>
<reference evidence="1 2" key="1">
    <citation type="submission" date="2020-05" db="EMBL/GenBank/DDBJ databases">
        <title>Complete genome sequence of of a novel Thermoleptolyngbya strain isolated from hot springs of Ganzi, Sichuan China.</title>
        <authorList>
            <person name="Tang J."/>
            <person name="Daroch M."/>
            <person name="Li L."/>
            <person name="Waleron K."/>
            <person name="Waleron M."/>
            <person name="Waleron M."/>
        </authorList>
    </citation>
    <scope>NUCLEOTIDE SEQUENCE [LARGE SCALE GENOMIC DNA]</scope>
    <source>
        <strain evidence="1 2">PKUAC-SCTA183</strain>
    </source>
</reference>
<evidence type="ECO:0000313" key="2">
    <source>
        <dbReference type="Proteomes" id="UP000505210"/>
    </source>
</evidence>
<proteinExistence type="predicted"/>
<dbReference type="RefSeq" id="WP_172357378.1">
    <property type="nucleotide sequence ID" value="NZ_CP053661.1"/>
</dbReference>
<sequence length="207" mass="22594">MAYSDFTLAKVKSAFGLTTQESGSLFASIPAVPPSPALSQTLTEFTTLATSIGTEKARSEFLIAPILAEVRRQMHYRIALFSGVEFNVDAARGLQGFCDFILSASREQLYIEAPVMTVVEAKREDIIGGLGQCIATMVAAQIFNAEREQPIPRIYGAVTSGTNWRFLMLEGTTVWIDSLEYYISQIGQILGILMQPFQPDLVGSATP</sequence>
<dbReference type="AlphaFoldDB" id="A0A6M8BAE8"/>
<evidence type="ECO:0000313" key="1">
    <source>
        <dbReference type="EMBL" id="QKD83548.1"/>
    </source>
</evidence>
<organism evidence="1 2">
    <name type="scientific">Thermoleptolyngbya sichuanensis A183</name>
    <dbReference type="NCBI Taxonomy" id="2737172"/>
    <lineage>
        <taxon>Bacteria</taxon>
        <taxon>Bacillati</taxon>
        <taxon>Cyanobacteriota</taxon>
        <taxon>Cyanophyceae</taxon>
        <taxon>Oculatellales</taxon>
        <taxon>Oculatellaceae</taxon>
        <taxon>Thermoleptolyngbya</taxon>
        <taxon>Thermoleptolyngbya sichuanensis</taxon>
    </lineage>
</organism>
<keyword evidence="2" id="KW-1185">Reference proteome</keyword>
<gene>
    <name evidence="1" type="ORF">HPC62_16280</name>
</gene>
<dbReference type="EMBL" id="CP053661">
    <property type="protein sequence ID" value="QKD83548.1"/>
    <property type="molecule type" value="Genomic_DNA"/>
</dbReference>
<protein>
    <submittedName>
        <fullName evidence="1">Uncharacterized protein</fullName>
    </submittedName>
</protein>
<dbReference type="KEGG" id="theu:HPC62_16280"/>